<dbReference type="GO" id="GO:0003723">
    <property type="term" value="F:RNA binding"/>
    <property type="evidence" value="ECO:0007669"/>
    <property type="project" value="UniProtKB-UniRule"/>
</dbReference>
<accession>A0A443RYX0</accession>
<evidence type="ECO:0000256" key="1">
    <source>
        <dbReference type="ARBA" id="ARBA00022884"/>
    </source>
</evidence>
<reference evidence="6 7" key="1">
    <citation type="journal article" date="2018" name="Gigascience">
        <title>Genomes of trombidid mites reveal novel predicted allergens and laterally-transferred genes associated with secondary metabolism.</title>
        <authorList>
            <person name="Dong X."/>
            <person name="Chaisiri K."/>
            <person name="Xia D."/>
            <person name="Armstrong S.D."/>
            <person name="Fang Y."/>
            <person name="Donnelly M.J."/>
            <person name="Kadowaki T."/>
            <person name="McGarry J.W."/>
            <person name="Darby A.C."/>
            <person name="Makepeace B.L."/>
        </authorList>
    </citation>
    <scope>NUCLEOTIDE SEQUENCE [LARGE SCALE GENOMIC DNA]</scope>
    <source>
        <strain evidence="6">UoL-UT</strain>
    </source>
</reference>
<organism evidence="6 7">
    <name type="scientific">Leptotrombidium deliense</name>
    <dbReference type="NCBI Taxonomy" id="299467"/>
    <lineage>
        <taxon>Eukaryota</taxon>
        <taxon>Metazoa</taxon>
        <taxon>Ecdysozoa</taxon>
        <taxon>Arthropoda</taxon>
        <taxon>Chelicerata</taxon>
        <taxon>Arachnida</taxon>
        <taxon>Acari</taxon>
        <taxon>Acariformes</taxon>
        <taxon>Trombidiformes</taxon>
        <taxon>Prostigmata</taxon>
        <taxon>Anystina</taxon>
        <taxon>Parasitengona</taxon>
        <taxon>Trombiculoidea</taxon>
        <taxon>Trombiculidae</taxon>
        <taxon>Leptotrombidium</taxon>
    </lineage>
</organism>
<comment type="caution">
    <text evidence="6">The sequence shown here is derived from an EMBL/GenBank/DDBJ whole genome shotgun (WGS) entry which is preliminary data.</text>
</comment>
<dbReference type="CDD" id="cd00590">
    <property type="entry name" value="RRM_SF"/>
    <property type="match status" value="1"/>
</dbReference>
<evidence type="ECO:0000259" key="5">
    <source>
        <dbReference type="PROSITE" id="PS50103"/>
    </source>
</evidence>
<dbReference type="Pfam" id="PF00076">
    <property type="entry name" value="RRM_1"/>
    <property type="match status" value="1"/>
</dbReference>
<keyword evidence="3" id="KW-0479">Metal-binding</keyword>
<feature type="domain" description="C3H1-type" evidence="5">
    <location>
        <begin position="217"/>
        <end position="244"/>
    </location>
</feature>
<feature type="zinc finger region" description="C3H1-type" evidence="3">
    <location>
        <begin position="217"/>
        <end position="244"/>
    </location>
</feature>
<keyword evidence="3" id="KW-0862">Zinc</keyword>
<dbReference type="InterPro" id="IPR012677">
    <property type="entry name" value="Nucleotide-bd_a/b_plait_sf"/>
</dbReference>
<dbReference type="Gene3D" id="3.30.70.330">
    <property type="match status" value="1"/>
</dbReference>
<dbReference type="InterPro" id="IPR035979">
    <property type="entry name" value="RBD_domain_sf"/>
</dbReference>
<protein>
    <submittedName>
        <fullName evidence="6">Tetratricopeptide repeat protein 31-like protein</fullName>
    </submittedName>
</protein>
<evidence type="ECO:0000313" key="6">
    <source>
        <dbReference type="EMBL" id="RWS20448.1"/>
    </source>
</evidence>
<dbReference type="GO" id="GO:0008270">
    <property type="term" value="F:zinc ion binding"/>
    <property type="evidence" value="ECO:0007669"/>
    <property type="project" value="UniProtKB-KW"/>
</dbReference>
<evidence type="ECO:0000256" key="3">
    <source>
        <dbReference type="PROSITE-ProRule" id="PRU00723"/>
    </source>
</evidence>
<dbReference type="EMBL" id="NCKV01017483">
    <property type="protein sequence ID" value="RWS20448.1"/>
    <property type="molecule type" value="Genomic_DNA"/>
</dbReference>
<keyword evidence="1 2" id="KW-0694">RNA-binding</keyword>
<dbReference type="STRING" id="299467.A0A443RYX0"/>
<name>A0A443RYX0_9ACAR</name>
<dbReference type="PANTHER" id="PTHR47678">
    <property type="entry name" value="TETRATRICOPEPTIDE REPEAT PROTEIN 31"/>
    <property type="match status" value="1"/>
</dbReference>
<dbReference type="InterPro" id="IPR000504">
    <property type="entry name" value="RRM_dom"/>
</dbReference>
<dbReference type="PROSITE" id="PS50103">
    <property type="entry name" value="ZF_C3H1"/>
    <property type="match status" value="1"/>
</dbReference>
<dbReference type="VEuPathDB" id="VectorBase:LDEU011592"/>
<dbReference type="SMART" id="SM00360">
    <property type="entry name" value="RRM"/>
    <property type="match status" value="1"/>
</dbReference>
<keyword evidence="3" id="KW-0863">Zinc-finger</keyword>
<dbReference type="InterPro" id="IPR000571">
    <property type="entry name" value="Znf_CCCH"/>
</dbReference>
<sequence>RKFEEAEAAFNKVLELEKIDRSEATSELIRIREEAVRQLGYDKQSASAAAAKYNSVHEAIDSVVNCMFNVTRQHNDECDSEDELILNANLNYPSIADKTPNDVTNPFGWKALWVGNLSQNADEAVLQRMFCKYGVLSHCGLYKRPEGAFALVHYDNSESPRRAMAAYQVLILRTNGGCIVIFFQGTVIKGISLGDSQKLILRFRPNRDQKQDKYQERIDTPECYYWRTTGCLRVEDCHYLHIPANKGVDIQPWMITSDGKPRNPNQRITKK</sequence>
<dbReference type="PROSITE" id="PS50102">
    <property type="entry name" value="RRM"/>
    <property type="match status" value="1"/>
</dbReference>
<dbReference type="OrthoDB" id="2017782at2759"/>
<proteinExistence type="predicted"/>
<dbReference type="PANTHER" id="PTHR47678:SF4">
    <property type="entry name" value="SHOCK PROTEIN 70 (HSP70)-INTERACTING PROTEIN, PUTATIVE-RELATED"/>
    <property type="match status" value="1"/>
</dbReference>
<feature type="non-terminal residue" evidence="6">
    <location>
        <position position="1"/>
    </location>
</feature>
<evidence type="ECO:0000256" key="2">
    <source>
        <dbReference type="PROSITE-ProRule" id="PRU00176"/>
    </source>
</evidence>
<dbReference type="Proteomes" id="UP000288716">
    <property type="component" value="Unassembled WGS sequence"/>
</dbReference>
<keyword evidence="7" id="KW-1185">Reference proteome</keyword>
<feature type="domain" description="RRM" evidence="4">
    <location>
        <begin position="110"/>
        <end position="206"/>
    </location>
</feature>
<dbReference type="SUPFAM" id="SSF54928">
    <property type="entry name" value="RNA-binding domain, RBD"/>
    <property type="match status" value="1"/>
</dbReference>
<evidence type="ECO:0000313" key="7">
    <source>
        <dbReference type="Proteomes" id="UP000288716"/>
    </source>
</evidence>
<evidence type="ECO:0000259" key="4">
    <source>
        <dbReference type="PROSITE" id="PS50102"/>
    </source>
</evidence>
<gene>
    <name evidence="6" type="ORF">B4U80_12072</name>
</gene>
<dbReference type="AlphaFoldDB" id="A0A443RYX0"/>